<reference evidence="1 2" key="1">
    <citation type="journal article" date="2024" name="G3 (Bethesda)">
        <title>Genome assembly of Hibiscus sabdariffa L. provides insights into metabolisms of medicinal natural products.</title>
        <authorList>
            <person name="Kim T."/>
        </authorList>
    </citation>
    <scope>NUCLEOTIDE SEQUENCE [LARGE SCALE GENOMIC DNA]</scope>
    <source>
        <strain evidence="1">TK-2024</strain>
        <tissue evidence="1">Old leaves</tissue>
    </source>
</reference>
<dbReference type="Proteomes" id="UP001396334">
    <property type="component" value="Unassembled WGS sequence"/>
</dbReference>
<dbReference type="EMBL" id="JBBPBN010000005">
    <property type="protein sequence ID" value="KAK9036913.1"/>
    <property type="molecule type" value="Genomic_DNA"/>
</dbReference>
<sequence>MLHPSSRYQDKLFQGVRNNLGPLHLNLKFEQSAPENYRPCLVDYDNRTPMQFHYFEKQLLYYPSSTDGQFCNMNDTKPETKLHKHCKLLL</sequence>
<keyword evidence="2" id="KW-1185">Reference proteome</keyword>
<comment type="caution">
    <text evidence="1">The sequence shown here is derived from an EMBL/GenBank/DDBJ whole genome shotgun (WGS) entry which is preliminary data.</text>
</comment>
<protein>
    <submittedName>
        <fullName evidence="1">Uncharacterized protein</fullName>
    </submittedName>
</protein>
<accession>A0ABR2THD7</accession>
<evidence type="ECO:0000313" key="1">
    <source>
        <dbReference type="EMBL" id="KAK9036913.1"/>
    </source>
</evidence>
<name>A0ABR2THD7_9ROSI</name>
<evidence type="ECO:0000313" key="2">
    <source>
        <dbReference type="Proteomes" id="UP001396334"/>
    </source>
</evidence>
<proteinExistence type="predicted"/>
<organism evidence="1 2">
    <name type="scientific">Hibiscus sabdariffa</name>
    <name type="common">roselle</name>
    <dbReference type="NCBI Taxonomy" id="183260"/>
    <lineage>
        <taxon>Eukaryota</taxon>
        <taxon>Viridiplantae</taxon>
        <taxon>Streptophyta</taxon>
        <taxon>Embryophyta</taxon>
        <taxon>Tracheophyta</taxon>
        <taxon>Spermatophyta</taxon>
        <taxon>Magnoliopsida</taxon>
        <taxon>eudicotyledons</taxon>
        <taxon>Gunneridae</taxon>
        <taxon>Pentapetalae</taxon>
        <taxon>rosids</taxon>
        <taxon>malvids</taxon>
        <taxon>Malvales</taxon>
        <taxon>Malvaceae</taxon>
        <taxon>Malvoideae</taxon>
        <taxon>Hibiscus</taxon>
    </lineage>
</organism>
<gene>
    <name evidence="1" type="ORF">V6N11_021836</name>
</gene>